<feature type="region of interest" description="Disordered" evidence="1">
    <location>
        <begin position="1"/>
        <end position="20"/>
    </location>
</feature>
<reference evidence="3 4" key="1">
    <citation type="journal article" date="2016" name="Nat. Commun.">
        <title>Thousands of microbial genomes shed light on interconnected biogeochemical processes in an aquifer system.</title>
        <authorList>
            <person name="Anantharaman K."/>
            <person name="Brown C.T."/>
            <person name="Hug L.A."/>
            <person name="Sharon I."/>
            <person name="Castelle C.J."/>
            <person name="Probst A.J."/>
            <person name="Thomas B.C."/>
            <person name="Singh A."/>
            <person name="Wilkins M.J."/>
            <person name="Karaoz U."/>
            <person name="Brodie E.L."/>
            <person name="Williams K.H."/>
            <person name="Hubbard S.S."/>
            <person name="Banfield J.F."/>
        </authorList>
    </citation>
    <scope>NUCLEOTIDE SEQUENCE [LARGE SCALE GENOMIC DNA]</scope>
</reference>
<gene>
    <name evidence="3" type="ORF">A3J59_02560</name>
</gene>
<comment type="caution">
    <text evidence="3">The sequence shown here is derived from an EMBL/GenBank/DDBJ whole genome shotgun (WGS) entry which is preliminary data.</text>
</comment>
<keyword evidence="2" id="KW-0472">Membrane</keyword>
<accession>A0A1G1YHQ4</accession>
<dbReference type="AlphaFoldDB" id="A0A1G1YHQ4"/>
<dbReference type="Proteomes" id="UP000177310">
    <property type="component" value="Unassembled WGS sequence"/>
</dbReference>
<feature type="transmembrane region" description="Helical" evidence="2">
    <location>
        <begin position="30"/>
        <end position="55"/>
    </location>
</feature>
<organism evidence="3 4">
    <name type="scientific">Candidatus Buchananbacteria bacterium RIFCSPHIGHO2_02_FULL_56_16</name>
    <dbReference type="NCBI Taxonomy" id="1797542"/>
    <lineage>
        <taxon>Bacteria</taxon>
        <taxon>Candidatus Buchananiibacteriota</taxon>
    </lineage>
</organism>
<protein>
    <recommendedName>
        <fullName evidence="5">DUF2993 domain-containing protein</fullName>
    </recommendedName>
</protein>
<evidence type="ECO:0000256" key="1">
    <source>
        <dbReference type="SAM" id="MobiDB-lite"/>
    </source>
</evidence>
<evidence type="ECO:0000256" key="2">
    <source>
        <dbReference type="SAM" id="Phobius"/>
    </source>
</evidence>
<feature type="compositionally biased region" description="Pro residues" evidence="1">
    <location>
        <begin position="9"/>
        <end position="20"/>
    </location>
</feature>
<keyword evidence="2" id="KW-0812">Transmembrane</keyword>
<evidence type="ECO:0000313" key="4">
    <source>
        <dbReference type="Proteomes" id="UP000177310"/>
    </source>
</evidence>
<proteinExistence type="predicted"/>
<evidence type="ECO:0000313" key="3">
    <source>
        <dbReference type="EMBL" id="OGY51326.1"/>
    </source>
</evidence>
<sequence>MTRFTFPEQPLPLELPPRGPLPSRRRRGGFWRACGCLGLIFFLLLPLIIGLAVVAKTGIVSIPVFSPIFYAPPQPSRVVTVDQDAMEGIRNGVAVNLVEGIARLTLTEADLTYLVRQLVSSGSDPLFSPTVQAVINPGGIELSGLLLRPVRANLAIILVPAVADGTLDFNLKTVTLGALSLPPSFAEMLVGKTLRASLTPVSTGLQPLGTLEAVTLKEGTIVIEGSLKADTKE</sequence>
<evidence type="ECO:0008006" key="5">
    <source>
        <dbReference type="Google" id="ProtNLM"/>
    </source>
</evidence>
<name>A0A1G1YHQ4_9BACT</name>
<dbReference type="EMBL" id="MHIL01000020">
    <property type="protein sequence ID" value="OGY51326.1"/>
    <property type="molecule type" value="Genomic_DNA"/>
</dbReference>
<keyword evidence="2" id="KW-1133">Transmembrane helix</keyword>
<dbReference type="STRING" id="1797542.A3J59_02560"/>